<protein>
    <submittedName>
        <fullName evidence="2">Uncharacterized protein</fullName>
    </submittedName>
</protein>
<keyword evidence="3" id="KW-1185">Reference proteome</keyword>
<dbReference type="STRING" id="35622.SAMN04489764_0190"/>
<sequence length="112" mass="11821">MPGGLEEFFPEPGEPDGPEGSGLGGADPAEDADPDPLHVADPPLAECVDDFYSPSQPPSRLRPRPADAGVPTDILLRALEPPAIKVRHIPLADILRPAYRTLGEPAQQDGRG</sequence>
<dbReference type="RefSeq" id="WP_093256885.1">
    <property type="nucleotide sequence ID" value="NZ_FNKK01000002.1"/>
</dbReference>
<reference evidence="2 3" key="1">
    <citation type="submission" date="2016-10" db="EMBL/GenBank/DDBJ databases">
        <authorList>
            <person name="de Groot N.N."/>
        </authorList>
    </citation>
    <scope>NUCLEOTIDE SEQUENCE [LARGE SCALE GENOMIC DNA]</scope>
    <source>
        <strain evidence="2 3">DSM 43794</strain>
    </source>
</reference>
<dbReference type="AlphaFoldDB" id="A0A1H0ZWR6"/>
<name>A0A1H0ZWR6_9ACTN</name>
<evidence type="ECO:0000313" key="2">
    <source>
        <dbReference type="EMBL" id="SDQ31915.1"/>
    </source>
</evidence>
<dbReference type="Proteomes" id="UP000217103">
    <property type="component" value="Unassembled WGS sequence"/>
</dbReference>
<proteinExistence type="predicted"/>
<dbReference type="OrthoDB" id="188274at2"/>
<feature type="region of interest" description="Disordered" evidence="1">
    <location>
        <begin position="1"/>
        <end position="68"/>
    </location>
</feature>
<evidence type="ECO:0000256" key="1">
    <source>
        <dbReference type="SAM" id="MobiDB-lite"/>
    </source>
</evidence>
<dbReference type="EMBL" id="FNKK01000002">
    <property type="protein sequence ID" value="SDQ31915.1"/>
    <property type="molecule type" value="Genomic_DNA"/>
</dbReference>
<organism evidence="2 3">
    <name type="scientific">Thermostaphylospora chromogena</name>
    <dbReference type="NCBI Taxonomy" id="35622"/>
    <lineage>
        <taxon>Bacteria</taxon>
        <taxon>Bacillati</taxon>
        <taxon>Actinomycetota</taxon>
        <taxon>Actinomycetes</taxon>
        <taxon>Streptosporangiales</taxon>
        <taxon>Thermomonosporaceae</taxon>
        <taxon>Thermostaphylospora</taxon>
    </lineage>
</organism>
<accession>A0A1H0ZWR6</accession>
<gene>
    <name evidence="2" type="ORF">SAMN04489764_0190</name>
</gene>
<evidence type="ECO:0000313" key="3">
    <source>
        <dbReference type="Proteomes" id="UP000217103"/>
    </source>
</evidence>
<feature type="compositionally biased region" description="Low complexity" evidence="1">
    <location>
        <begin position="1"/>
        <end position="11"/>
    </location>
</feature>